<dbReference type="EMBL" id="CM043798">
    <property type="protein sequence ID" value="KAI4813558.1"/>
    <property type="molecule type" value="Genomic_DNA"/>
</dbReference>
<reference evidence="1" key="1">
    <citation type="submission" date="2022-05" db="EMBL/GenBank/DDBJ databases">
        <title>Chromosome-level genome of Chaenocephalus aceratus.</title>
        <authorList>
            <person name="Park H."/>
        </authorList>
    </citation>
    <scope>NUCLEOTIDE SEQUENCE</scope>
    <source>
        <strain evidence="1">KU_202001</strain>
    </source>
</reference>
<comment type="caution">
    <text evidence="1">The sequence shown here is derived from an EMBL/GenBank/DDBJ whole genome shotgun (WGS) entry which is preliminary data.</text>
</comment>
<feature type="non-terminal residue" evidence="1">
    <location>
        <position position="1"/>
    </location>
</feature>
<name>A0ACB9WKG3_CHAAC</name>
<evidence type="ECO:0000313" key="2">
    <source>
        <dbReference type="Proteomes" id="UP001057452"/>
    </source>
</evidence>
<proteinExistence type="predicted"/>
<gene>
    <name evidence="1" type="ORF">KUCAC02_002796</name>
</gene>
<keyword evidence="2" id="KW-1185">Reference proteome</keyword>
<organism evidence="1 2">
    <name type="scientific">Chaenocephalus aceratus</name>
    <name type="common">Blackfin icefish</name>
    <name type="synonym">Chaenichthys aceratus</name>
    <dbReference type="NCBI Taxonomy" id="36190"/>
    <lineage>
        <taxon>Eukaryota</taxon>
        <taxon>Metazoa</taxon>
        <taxon>Chordata</taxon>
        <taxon>Craniata</taxon>
        <taxon>Vertebrata</taxon>
        <taxon>Euteleostomi</taxon>
        <taxon>Actinopterygii</taxon>
        <taxon>Neopterygii</taxon>
        <taxon>Teleostei</taxon>
        <taxon>Neoteleostei</taxon>
        <taxon>Acanthomorphata</taxon>
        <taxon>Eupercaria</taxon>
        <taxon>Perciformes</taxon>
        <taxon>Notothenioidei</taxon>
        <taxon>Channichthyidae</taxon>
        <taxon>Chaenocephalus</taxon>
    </lineage>
</organism>
<evidence type="ECO:0000313" key="1">
    <source>
        <dbReference type="EMBL" id="KAI4813558.1"/>
    </source>
</evidence>
<dbReference type="Proteomes" id="UP001057452">
    <property type="component" value="Chromosome 14"/>
</dbReference>
<protein>
    <submittedName>
        <fullName evidence="1">Uncharacterized protein</fullName>
    </submittedName>
</protein>
<accession>A0ACB9WKG3</accession>
<feature type="non-terminal residue" evidence="1">
    <location>
        <position position="111"/>
    </location>
</feature>
<sequence length="111" mass="11375">AVTCALSSAVIPPVAVVTASGRQTRPCHVGAALMLIGADGESFVPVCSPKAATCHCSPGKKTSSIDLFRFLPSCLSLSAPVSPRCLLIALRHERGGGCLPCRDGVCIDQAK</sequence>